<evidence type="ECO:0000313" key="2">
    <source>
        <dbReference type="EMBL" id="KZN45919.1"/>
    </source>
</evidence>
<name>A0A167AXH4_9GAMM</name>
<organism evidence="2 3">
    <name type="scientific">Pseudoalteromonas luteoviolacea NCIMB 1942</name>
    <dbReference type="NCBI Taxonomy" id="1365253"/>
    <lineage>
        <taxon>Bacteria</taxon>
        <taxon>Pseudomonadati</taxon>
        <taxon>Pseudomonadota</taxon>
        <taxon>Gammaproteobacteria</taxon>
        <taxon>Alteromonadales</taxon>
        <taxon>Pseudoalteromonadaceae</taxon>
        <taxon>Pseudoalteromonas</taxon>
    </lineage>
</organism>
<reference evidence="2 3" key="1">
    <citation type="submission" date="2013-07" db="EMBL/GenBank/DDBJ databases">
        <title>Comparative Genomic and Metabolomic Analysis of Twelve Strains of Pseudoalteromonas luteoviolacea.</title>
        <authorList>
            <person name="Vynne N.G."/>
            <person name="Mansson M."/>
            <person name="Gram L."/>
        </authorList>
    </citation>
    <scope>NUCLEOTIDE SEQUENCE [LARGE SCALE GENOMIC DNA]</scope>
    <source>
        <strain evidence="2 3">NCIMB 1942</strain>
    </source>
</reference>
<proteinExistence type="predicted"/>
<keyword evidence="1" id="KW-0732">Signal</keyword>
<protein>
    <submittedName>
        <fullName evidence="2">Uncharacterized protein</fullName>
    </submittedName>
</protein>
<comment type="caution">
    <text evidence="2">The sequence shown here is derived from an EMBL/GenBank/DDBJ whole genome shotgun (WGS) entry which is preliminary data.</text>
</comment>
<dbReference type="OrthoDB" id="6305464at2"/>
<dbReference type="AlphaFoldDB" id="A0A167AXH4"/>
<dbReference type="PATRIC" id="fig|1365253.3.peg.3282"/>
<dbReference type="EMBL" id="AUXT01000175">
    <property type="protein sequence ID" value="KZN45919.1"/>
    <property type="molecule type" value="Genomic_DNA"/>
</dbReference>
<feature type="chain" id="PRO_5007883919" evidence="1">
    <location>
        <begin position="21"/>
        <end position="268"/>
    </location>
</feature>
<feature type="signal peptide" evidence="1">
    <location>
        <begin position="1"/>
        <end position="20"/>
    </location>
</feature>
<evidence type="ECO:0000256" key="1">
    <source>
        <dbReference type="SAM" id="SignalP"/>
    </source>
</evidence>
<accession>A0A167AXH4</accession>
<evidence type="ECO:0000313" key="3">
    <source>
        <dbReference type="Proteomes" id="UP000076587"/>
    </source>
</evidence>
<sequence length="268" mass="29137">MKIQLLAAVVSLLAVDTAVASVTVQDLDGYNRESKYTEGVVNRIVTDSLNARTFNGWLFRNDAFDKCETGVVYDEITGTVIAPVGTAPGGAQAYTVDSISLQGQFTEEQLQRTRVLAMNCESANGEQFVVKHKIPALPKITWDAQLVGVGAWKTPDCSGPAQHCGGAGWYEQVSYTSSLHINNGTKDGYCTATAGDGSYSKVFNGYDSTPLFHTNHYAVNDVLYNSNARTFRQTVSCNNPAGTTERVTIWEISGENDINLVVDHTNYK</sequence>
<dbReference type="Proteomes" id="UP000076587">
    <property type="component" value="Unassembled WGS sequence"/>
</dbReference>
<gene>
    <name evidence="2" type="ORF">N482_13540</name>
</gene>
<dbReference type="RefSeq" id="WP_063377795.1">
    <property type="nucleotide sequence ID" value="NZ_AUXT01000175.1"/>
</dbReference>